<gene>
    <name evidence="2" type="ORF">WKW79_05850</name>
</gene>
<dbReference type="InterPro" id="IPR005532">
    <property type="entry name" value="SUMF_dom"/>
</dbReference>
<dbReference type="InterPro" id="IPR051043">
    <property type="entry name" value="Sulfatase_Mod_Factor_Kinase"/>
</dbReference>
<dbReference type="Pfam" id="PF03781">
    <property type="entry name" value="FGE-sulfatase"/>
    <property type="match status" value="1"/>
</dbReference>
<feature type="domain" description="Sulfatase-modifying factor enzyme-like" evidence="1">
    <location>
        <begin position="196"/>
        <end position="344"/>
    </location>
</feature>
<dbReference type="RefSeq" id="WP_340334170.1">
    <property type="nucleotide sequence ID" value="NZ_JBBKZS010000002.1"/>
</dbReference>
<organism evidence="2 3">
    <name type="scientific">Variovorax robiniae</name>
    <dbReference type="NCBI Taxonomy" id="1836199"/>
    <lineage>
        <taxon>Bacteria</taxon>
        <taxon>Pseudomonadati</taxon>
        <taxon>Pseudomonadota</taxon>
        <taxon>Betaproteobacteria</taxon>
        <taxon>Burkholderiales</taxon>
        <taxon>Comamonadaceae</taxon>
        <taxon>Variovorax</taxon>
    </lineage>
</organism>
<dbReference type="Gene3D" id="3.90.1580.10">
    <property type="entry name" value="paralog of FGE (formylglycine-generating enzyme)"/>
    <property type="match status" value="1"/>
</dbReference>
<comment type="caution">
    <text evidence="2">The sequence shown here is derived from an EMBL/GenBank/DDBJ whole genome shotgun (WGS) entry which is preliminary data.</text>
</comment>
<accession>A0ABU8X2R9</accession>
<dbReference type="PANTHER" id="PTHR23150:SF36">
    <property type="entry name" value="HERCYNINE OXYGENASE"/>
    <property type="match status" value="1"/>
</dbReference>
<proteinExistence type="predicted"/>
<evidence type="ECO:0000313" key="2">
    <source>
        <dbReference type="EMBL" id="MEJ8854081.1"/>
    </source>
</evidence>
<evidence type="ECO:0000259" key="1">
    <source>
        <dbReference type="Pfam" id="PF03781"/>
    </source>
</evidence>
<dbReference type="InterPro" id="IPR016187">
    <property type="entry name" value="CTDL_fold"/>
</dbReference>
<reference evidence="2 3" key="1">
    <citation type="submission" date="2024-03" db="EMBL/GenBank/DDBJ databases">
        <title>Novel species of the genus Variovorax.</title>
        <authorList>
            <person name="Liu Q."/>
            <person name="Xin Y.-H."/>
        </authorList>
    </citation>
    <scope>NUCLEOTIDE SEQUENCE [LARGE SCALE GENOMIC DNA]</scope>
    <source>
        <strain evidence="2 3">KACC 18901</strain>
    </source>
</reference>
<name>A0ABU8X2R9_9BURK</name>
<dbReference type="InterPro" id="IPR042095">
    <property type="entry name" value="SUMF_sf"/>
</dbReference>
<dbReference type="Proteomes" id="UP001367030">
    <property type="component" value="Unassembled WGS sequence"/>
</dbReference>
<dbReference type="EMBL" id="JBBKZS010000002">
    <property type="protein sequence ID" value="MEJ8854081.1"/>
    <property type="molecule type" value="Genomic_DNA"/>
</dbReference>
<evidence type="ECO:0000313" key="3">
    <source>
        <dbReference type="Proteomes" id="UP001367030"/>
    </source>
</evidence>
<sequence>MSTSSFTDLPDSIDSPSMRRAGRELLSLALIDARNHTLHLLSLYEQAMGTATLPVERLDGVLPPIWLAGHVAWFAEWWIGRNTQRAFGLECPSRPTRLAAIDPQADEWWNPQQRGAEGPWSSDIPDLGQTKAYLLETLESTLELLERAAETDAGLYFYRLALFHEDMRGEQLVVMAQTLGLPIGVELAPAPPQREPLLVPGARWELGLPAQGFSFAQEQGLHEAEVPEFEIDAQPVTWSQYAEFVDDGGYDRNELWSPEGWDWLARHAEEGRRGPRHVEQIGVERHGTGGQVLQHRFGRTVRAAGHQSAVHLSWWEADAWARWSGRRIATEVEWEIAAETASRRGFRWADVHEWTAGTLRPWPGFRADPWSEGTPFDPVPAFGQARVLRGASLATRARLRSTRARGFALPGRDEGFYGFRTCAL</sequence>
<keyword evidence="3" id="KW-1185">Reference proteome</keyword>
<dbReference type="PANTHER" id="PTHR23150">
    <property type="entry name" value="SULFATASE MODIFYING FACTOR 1, 2"/>
    <property type="match status" value="1"/>
</dbReference>
<dbReference type="SUPFAM" id="SSF56436">
    <property type="entry name" value="C-type lectin-like"/>
    <property type="match status" value="1"/>
</dbReference>
<protein>
    <submittedName>
        <fullName evidence="2">SUMF1/EgtB/PvdO family nonheme iron enzyme</fullName>
    </submittedName>
</protein>